<keyword evidence="6 7" id="KW-0472">Membrane</keyword>
<gene>
    <name evidence="8" type="ORF">CRI94_09655</name>
</gene>
<feature type="transmembrane region" description="Helical" evidence="7">
    <location>
        <begin position="242"/>
        <end position="263"/>
    </location>
</feature>
<dbReference type="SUPFAM" id="SSF103473">
    <property type="entry name" value="MFS general substrate transporter"/>
    <property type="match status" value="1"/>
</dbReference>
<dbReference type="InterPro" id="IPR036259">
    <property type="entry name" value="MFS_trans_sf"/>
</dbReference>
<dbReference type="PANTHER" id="PTHR43266:SF2">
    <property type="entry name" value="MAJOR FACILITATOR SUPERFAMILY (MFS) PROFILE DOMAIN-CONTAINING PROTEIN"/>
    <property type="match status" value="1"/>
</dbReference>
<feature type="transmembrane region" description="Helical" evidence="7">
    <location>
        <begin position="60"/>
        <end position="82"/>
    </location>
</feature>
<reference evidence="8 9" key="1">
    <citation type="submission" date="2017-10" db="EMBL/GenBank/DDBJ databases">
        <title>Draft genome of Longibacter Salinarum.</title>
        <authorList>
            <person name="Goh K.M."/>
            <person name="Shamsir M.S."/>
            <person name="Lim S.W."/>
        </authorList>
    </citation>
    <scope>NUCLEOTIDE SEQUENCE [LARGE SCALE GENOMIC DNA]</scope>
    <source>
        <strain evidence="8 9">KCTC 52045</strain>
    </source>
</reference>
<name>A0A2A8CY37_9BACT</name>
<feature type="transmembrane region" description="Helical" evidence="7">
    <location>
        <begin position="155"/>
        <end position="174"/>
    </location>
</feature>
<evidence type="ECO:0000256" key="1">
    <source>
        <dbReference type="ARBA" id="ARBA00004651"/>
    </source>
</evidence>
<evidence type="ECO:0000313" key="8">
    <source>
        <dbReference type="EMBL" id="PEN13566.1"/>
    </source>
</evidence>
<keyword evidence="4 7" id="KW-0812">Transmembrane</keyword>
<feature type="transmembrane region" description="Helical" evidence="7">
    <location>
        <begin position="332"/>
        <end position="353"/>
    </location>
</feature>
<keyword evidence="9" id="KW-1185">Reference proteome</keyword>
<keyword evidence="2" id="KW-0813">Transport</keyword>
<evidence type="ECO:0000256" key="4">
    <source>
        <dbReference type="ARBA" id="ARBA00022692"/>
    </source>
</evidence>
<keyword evidence="5 7" id="KW-1133">Transmembrane helix</keyword>
<evidence type="ECO:0000313" key="9">
    <source>
        <dbReference type="Proteomes" id="UP000220102"/>
    </source>
</evidence>
<feature type="transmembrane region" description="Helical" evidence="7">
    <location>
        <begin position="405"/>
        <end position="423"/>
    </location>
</feature>
<dbReference type="InterPro" id="IPR022324">
    <property type="entry name" value="Bacilysin_exporter_BacE_put"/>
</dbReference>
<proteinExistence type="predicted"/>
<dbReference type="AlphaFoldDB" id="A0A2A8CY37"/>
<dbReference type="Proteomes" id="UP000220102">
    <property type="component" value="Unassembled WGS sequence"/>
</dbReference>
<accession>A0A2A8CY37</accession>
<evidence type="ECO:0000256" key="7">
    <source>
        <dbReference type="SAM" id="Phobius"/>
    </source>
</evidence>
<keyword evidence="3" id="KW-1003">Cell membrane</keyword>
<dbReference type="EMBL" id="PDEQ01000004">
    <property type="protein sequence ID" value="PEN13566.1"/>
    <property type="molecule type" value="Genomic_DNA"/>
</dbReference>
<dbReference type="CDD" id="cd06173">
    <property type="entry name" value="MFS_MefA_like"/>
    <property type="match status" value="1"/>
</dbReference>
<dbReference type="PANTHER" id="PTHR43266">
    <property type="entry name" value="MACROLIDE-EFFLUX PROTEIN"/>
    <property type="match status" value="1"/>
</dbReference>
<evidence type="ECO:0000256" key="2">
    <source>
        <dbReference type="ARBA" id="ARBA00022448"/>
    </source>
</evidence>
<dbReference type="GO" id="GO:0022857">
    <property type="term" value="F:transmembrane transporter activity"/>
    <property type="evidence" value="ECO:0007669"/>
    <property type="project" value="InterPro"/>
</dbReference>
<feature type="transmembrane region" description="Helical" evidence="7">
    <location>
        <begin position="269"/>
        <end position="293"/>
    </location>
</feature>
<comment type="caution">
    <text evidence="8">The sequence shown here is derived from an EMBL/GenBank/DDBJ whole genome shotgun (WGS) entry which is preliminary data.</text>
</comment>
<feature type="transmembrane region" description="Helical" evidence="7">
    <location>
        <begin position="180"/>
        <end position="202"/>
    </location>
</feature>
<dbReference type="Pfam" id="PF07690">
    <property type="entry name" value="MFS_1"/>
    <property type="match status" value="1"/>
</dbReference>
<dbReference type="InterPro" id="IPR011701">
    <property type="entry name" value="MFS"/>
</dbReference>
<feature type="transmembrane region" description="Helical" evidence="7">
    <location>
        <begin position="374"/>
        <end position="393"/>
    </location>
</feature>
<evidence type="ECO:0000256" key="3">
    <source>
        <dbReference type="ARBA" id="ARBA00022475"/>
    </source>
</evidence>
<evidence type="ECO:0000256" key="5">
    <source>
        <dbReference type="ARBA" id="ARBA00022989"/>
    </source>
</evidence>
<dbReference type="Gene3D" id="1.20.1250.20">
    <property type="entry name" value="MFS general substrate transporter like domains"/>
    <property type="match status" value="1"/>
</dbReference>
<comment type="subcellular location">
    <subcellularLocation>
        <location evidence="1">Cell membrane</location>
        <topology evidence="1">Multi-pass membrane protein</topology>
    </subcellularLocation>
</comment>
<evidence type="ECO:0000256" key="6">
    <source>
        <dbReference type="ARBA" id="ARBA00023136"/>
    </source>
</evidence>
<sequence length="448" mass="48117">MATSPRTSHDKEVDEQAGYIELLRGNQNFRRLWAGTLISYLGDWFNTIALYTLVSTLSGSPLALGLVFVIKMLPWAIVAPLAGVIVDRFNRRQLMIGADLARAVVVLGFLLINDAADVPWLYALMTAQVVIGAVFQPAKSSSIPNITTPRELLTANAISSATWSTMLAVGAALGGLATEWLGPSTVFIIDSVTYLVSAVFIYGTRIPQDRVETEKGLVQSAFREIVDGWRHLKRHARVRRIALAKATWAIGGGALVYMLTLIGDEIQPGAVAAGIGVLFMARGIGTGIGPIVTRAIFSDRSNWPTVIGGSIAVCGAFYFGVGLIPWSPTTLGVTAVCVLVVIAHAASASNWVLSTVMLQKRTEDRFRGRVFSTEWLLVMVAESVSIVVASVILELDLLTIRQTVLAFAGLQIASGLAWIPLVAPRERREEAEAAAERSSTTVETAVAE</sequence>
<feature type="transmembrane region" description="Helical" evidence="7">
    <location>
        <begin position="305"/>
        <end position="326"/>
    </location>
</feature>
<dbReference type="OrthoDB" id="9775268at2"/>
<dbReference type="PRINTS" id="PR01988">
    <property type="entry name" value="EXPORTERBACE"/>
</dbReference>
<dbReference type="RefSeq" id="WP_098075488.1">
    <property type="nucleotide sequence ID" value="NZ_PDEQ01000004.1"/>
</dbReference>
<organism evidence="8 9">
    <name type="scientific">Longibacter salinarum</name>
    <dbReference type="NCBI Taxonomy" id="1850348"/>
    <lineage>
        <taxon>Bacteria</taxon>
        <taxon>Pseudomonadati</taxon>
        <taxon>Rhodothermota</taxon>
        <taxon>Rhodothermia</taxon>
        <taxon>Rhodothermales</taxon>
        <taxon>Salisaetaceae</taxon>
        <taxon>Longibacter</taxon>
    </lineage>
</organism>
<protein>
    <submittedName>
        <fullName evidence="8">MFS transporter</fullName>
    </submittedName>
</protein>
<feature type="transmembrane region" description="Helical" evidence="7">
    <location>
        <begin position="32"/>
        <end position="54"/>
    </location>
</feature>
<dbReference type="GO" id="GO:0005886">
    <property type="term" value="C:plasma membrane"/>
    <property type="evidence" value="ECO:0007669"/>
    <property type="project" value="UniProtKB-SubCell"/>
</dbReference>